<dbReference type="Proteomes" id="UP000266673">
    <property type="component" value="Unassembled WGS sequence"/>
</dbReference>
<gene>
    <name evidence="1" type="ORF">C2G38_2191042</name>
</gene>
<proteinExistence type="predicted"/>
<comment type="caution">
    <text evidence="1">The sequence shown here is derived from an EMBL/GenBank/DDBJ whole genome shotgun (WGS) entry which is preliminary data.</text>
</comment>
<accession>A0A397V0V4</accession>
<dbReference type="Gene3D" id="3.40.50.1820">
    <property type="entry name" value="alpha/beta hydrolase"/>
    <property type="match status" value="1"/>
</dbReference>
<evidence type="ECO:0000313" key="1">
    <source>
        <dbReference type="EMBL" id="RIB16035.1"/>
    </source>
</evidence>
<dbReference type="EMBL" id="QKWP01000706">
    <property type="protein sequence ID" value="RIB16035.1"/>
    <property type="molecule type" value="Genomic_DNA"/>
</dbReference>
<protein>
    <submittedName>
        <fullName evidence="1">Uncharacterized protein</fullName>
    </submittedName>
</protein>
<feature type="non-terminal residue" evidence="1">
    <location>
        <position position="1"/>
    </location>
</feature>
<dbReference type="OrthoDB" id="5592486at2759"/>
<sequence>TIVATKTNQSEPSKASNKKSFNIPISFNLPNFHLPNFNLSLPNINLSNISLSSLSSIPQTTYTILHPITRNLTTDYCVNYFNNSTPNNPSFAYYLYGPNDGLISVKSAQCGKYMGTVECDHWDLTNR</sequence>
<evidence type="ECO:0000313" key="2">
    <source>
        <dbReference type="Proteomes" id="UP000266673"/>
    </source>
</evidence>
<reference evidence="1 2" key="1">
    <citation type="submission" date="2018-06" db="EMBL/GenBank/DDBJ databases">
        <title>Comparative genomics reveals the genomic features of Rhizophagus irregularis, R. cerebriforme, R. diaphanum and Gigaspora rosea, and their symbiotic lifestyle signature.</title>
        <authorList>
            <person name="Morin E."/>
            <person name="San Clemente H."/>
            <person name="Chen E.C.H."/>
            <person name="De La Providencia I."/>
            <person name="Hainaut M."/>
            <person name="Kuo A."/>
            <person name="Kohler A."/>
            <person name="Murat C."/>
            <person name="Tang N."/>
            <person name="Roy S."/>
            <person name="Loubradou J."/>
            <person name="Henrissat B."/>
            <person name="Grigoriev I.V."/>
            <person name="Corradi N."/>
            <person name="Roux C."/>
            <person name="Martin F.M."/>
        </authorList>
    </citation>
    <scope>NUCLEOTIDE SEQUENCE [LARGE SCALE GENOMIC DNA]</scope>
    <source>
        <strain evidence="1 2">DAOM 194757</strain>
    </source>
</reference>
<dbReference type="STRING" id="44941.A0A397V0V4"/>
<organism evidence="1 2">
    <name type="scientific">Gigaspora rosea</name>
    <dbReference type="NCBI Taxonomy" id="44941"/>
    <lineage>
        <taxon>Eukaryota</taxon>
        <taxon>Fungi</taxon>
        <taxon>Fungi incertae sedis</taxon>
        <taxon>Mucoromycota</taxon>
        <taxon>Glomeromycotina</taxon>
        <taxon>Glomeromycetes</taxon>
        <taxon>Diversisporales</taxon>
        <taxon>Gigasporaceae</taxon>
        <taxon>Gigaspora</taxon>
    </lineage>
</organism>
<keyword evidence="2" id="KW-1185">Reference proteome</keyword>
<dbReference type="AlphaFoldDB" id="A0A397V0V4"/>
<name>A0A397V0V4_9GLOM</name>
<dbReference type="InterPro" id="IPR029058">
    <property type="entry name" value="AB_hydrolase_fold"/>
</dbReference>